<dbReference type="SUPFAM" id="SSF109854">
    <property type="entry name" value="DinB/YfiT-like putative metalloenzymes"/>
    <property type="match status" value="1"/>
</dbReference>
<accession>A0A3D3R0A5</accession>
<evidence type="ECO:0008006" key="3">
    <source>
        <dbReference type="Google" id="ProtNLM"/>
    </source>
</evidence>
<proteinExistence type="predicted"/>
<evidence type="ECO:0000313" key="2">
    <source>
        <dbReference type="Proteomes" id="UP000263642"/>
    </source>
</evidence>
<dbReference type="EMBL" id="DQAY01000024">
    <property type="protein sequence ID" value="HCO22273.1"/>
    <property type="molecule type" value="Genomic_DNA"/>
</dbReference>
<comment type="caution">
    <text evidence="1">The sequence shown here is derived from an EMBL/GenBank/DDBJ whole genome shotgun (WGS) entry which is preliminary data.</text>
</comment>
<dbReference type="InterPro" id="IPR011466">
    <property type="entry name" value="DUF1572"/>
</dbReference>
<evidence type="ECO:0000313" key="1">
    <source>
        <dbReference type="EMBL" id="HCO22273.1"/>
    </source>
</evidence>
<protein>
    <recommendedName>
        <fullName evidence="3">DinB superfamily protein</fullName>
    </recommendedName>
</protein>
<dbReference type="Gene3D" id="1.20.120.450">
    <property type="entry name" value="dinb family like domain"/>
    <property type="match status" value="1"/>
</dbReference>
<dbReference type="InterPro" id="IPR034660">
    <property type="entry name" value="DinB/YfiT-like"/>
</dbReference>
<reference evidence="1 2" key="1">
    <citation type="journal article" date="2018" name="Nat. Biotechnol.">
        <title>A standardized bacterial taxonomy based on genome phylogeny substantially revises the tree of life.</title>
        <authorList>
            <person name="Parks D.H."/>
            <person name="Chuvochina M."/>
            <person name="Waite D.W."/>
            <person name="Rinke C."/>
            <person name="Skarshewski A."/>
            <person name="Chaumeil P.A."/>
            <person name="Hugenholtz P."/>
        </authorList>
    </citation>
    <scope>NUCLEOTIDE SEQUENCE [LARGE SCALE GENOMIC DNA]</scope>
    <source>
        <strain evidence="1">UBA9375</strain>
    </source>
</reference>
<name>A0A3D3R0A5_9PLAN</name>
<dbReference type="Proteomes" id="UP000263642">
    <property type="component" value="Unassembled WGS sequence"/>
</dbReference>
<organism evidence="1 2">
    <name type="scientific">Gimesia maris</name>
    <dbReference type="NCBI Taxonomy" id="122"/>
    <lineage>
        <taxon>Bacteria</taxon>
        <taxon>Pseudomonadati</taxon>
        <taxon>Planctomycetota</taxon>
        <taxon>Planctomycetia</taxon>
        <taxon>Planctomycetales</taxon>
        <taxon>Planctomycetaceae</taxon>
        <taxon>Gimesia</taxon>
    </lineage>
</organism>
<sequence>MESFTVQGDHQEMPSAADQITREYILESIHLLEQSVHKIEHCLNQLDRNQIWWRPEPELNSIGNLILHLCGNLNQWAVNGIPDLTDERQRALEFSSEVRLTVDELTGMITQTVAQASAAIQSLSPETLLETREIQGFMVTVLGAISHTVPHVVGHTHQIIYLTRLQLGKAYQFDWSPGSQQNRVPI</sequence>
<dbReference type="AlphaFoldDB" id="A0A3D3R0A5"/>
<gene>
    <name evidence="1" type="ORF">DIT97_04130</name>
</gene>
<dbReference type="Pfam" id="PF07609">
    <property type="entry name" value="DUF1572"/>
    <property type="match status" value="1"/>
</dbReference>